<reference evidence="2" key="1">
    <citation type="submission" date="2018-02" db="EMBL/GenBank/DDBJ databases">
        <title>Rhizophora mucronata_Transcriptome.</title>
        <authorList>
            <person name="Meera S.P."/>
            <person name="Sreeshan A."/>
            <person name="Augustine A."/>
        </authorList>
    </citation>
    <scope>NUCLEOTIDE SEQUENCE</scope>
    <source>
        <tissue evidence="2">Leaf</tissue>
    </source>
</reference>
<accession>A0A2P2JVD4</accession>
<evidence type="ECO:0000313" key="2">
    <source>
        <dbReference type="EMBL" id="MBW97422.1"/>
    </source>
</evidence>
<proteinExistence type="predicted"/>
<name>A0A2P2JVD4_RHIMU</name>
<evidence type="ECO:0000256" key="1">
    <source>
        <dbReference type="SAM" id="MobiDB-lite"/>
    </source>
</evidence>
<feature type="compositionally biased region" description="Polar residues" evidence="1">
    <location>
        <begin position="1"/>
        <end position="12"/>
    </location>
</feature>
<organism evidence="2">
    <name type="scientific">Rhizophora mucronata</name>
    <name type="common">Asiatic mangrove</name>
    <dbReference type="NCBI Taxonomy" id="61149"/>
    <lineage>
        <taxon>Eukaryota</taxon>
        <taxon>Viridiplantae</taxon>
        <taxon>Streptophyta</taxon>
        <taxon>Embryophyta</taxon>
        <taxon>Tracheophyta</taxon>
        <taxon>Spermatophyta</taxon>
        <taxon>Magnoliopsida</taxon>
        <taxon>eudicotyledons</taxon>
        <taxon>Gunneridae</taxon>
        <taxon>Pentapetalae</taxon>
        <taxon>rosids</taxon>
        <taxon>fabids</taxon>
        <taxon>Malpighiales</taxon>
        <taxon>Rhizophoraceae</taxon>
        <taxon>Rhizophora</taxon>
    </lineage>
</organism>
<feature type="region of interest" description="Disordered" evidence="1">
    <location>
        <begin position="1"/>
        <end position="23"/>
    </location>
</feature>
<sequence>MAHSTANVVTTNKDLEPSIPNISRNQAEQTCTVNTPISGLMYITQNSNENHQRFSRVNHLFSSGDRLIPYICSPH</sequence>
<dbReference type="EMBL" id="GGEC01016939">
    <property type="protein sequence ID" value="MBW97422.1"/>
    <property type="molecule type" value="Transcribed_RNA"/>
</dbReference>
<protein>
    <submittedName>
        <fullName evidence="2">Uncharacterized protein</fullName>
    </submittedName>
</protein>
<dbReference type="AlphaFoldDB" id="A0A2P2JVD4"/>